<dbReference type="PANTHER" id="PTHR33121:SF19">
    <property type="entry name" value="CYCLIC DI-GMP PHOSPHODIESTERASE PA2567"/>
    <property type="match status" value="1"/>
</dbReference>
<dbReference type="InterPro" id="IPR029016">
    <property type="entry name" value="GAF-like_dom_sf"/>
</dbReference>
<dbReference type="SUPFAM" id="SSF55073">
    <property type="entry name" value="Nucleotide cyclase"/>
    <property type="match status" value="1"/>
</dbReference>
<dbReference type="Gene3D" id="3.30.70.270">
    <property type="match status" value="1"/>
</dbReference>
<dbReference type="CDD" id="cd01068">
    <property type="entry name" value="globin_sensor"/>
    <property type="match status" value="1"/>
</dbReference>
<dbReference type="SUPFAM" id="SSF141868">
    <property type="entry name" value="EAL domain-like"/>
    <property type="match status" value="1"/>
</dbReference>
<dbReference type="Pfam" id="PF13185">
    <property type="entry name" value="GAF_2"/>
    <property type="match status" value="1"/>
</dbReference>
<accession>A0A1S1XDL7</accession>
<dbReference type="InterPro" id="IPR050706">
    <property type="entry name" value="Cyclic-di-GMP_PDE-like"/>
</dbReference>
<dbReference type="InterPro" id="IPR035919">
    <property type="entry name" value="EAL_sf"/>
</dbReference>
<dbReference type="PANTHER" id="PTHR33121">
    <property type="entry name" value="CYCLIC DI-GMP PHOSPHODIESTERASE PDEF"/>
    <property type="match status" value="1"/>
</dbReference>
<evidence type="ECO:0000259" key="4">
    <source>
        <dbReference type="PROSITE" id="PS50887"/>
    </source>
</evidence>
<reference evidence="5 6" key="1">
    <citation type="submission" date="2017-01" db="EMBL/GenBank/DDBJ databases">
        <title>New insights into the genetic diversity of Chromobacterium isolated from tropical freshwater lake.</title>
        <authorList>
            <person name="Santos A.B."/>
            <person name="Nascimento A.M."/>
            <person name="Da Silva P.C."/>
        </authorList>
    </citation>
    <scope>NUCLEOTIDE SEQUENCE [LARGE SCALE GENOMIC DNA]</scope>
    <source>
        <strain evidence="5 6">56AF</strain>
    </source>
</reference>
<feature type="domain" description="EAL" evidence="3">
    <location>
        <begin position="541"/>
        <end position="793"/>
    </location>
</feature>
<sequence>MDAGKGGPDANQARNVKMQTDDKALLAGMCRFIGIRAEHLAQLPRYAELCLARRPLLAKELYWHLLKSERESELLLQQAGCLDAAVERLLQDWEKLLRHPLDEARARQLSQAGEAYCRLGIGLDWLSGLYERVQAHLLASLAQAPLPAEASAEAARLLRKRILLDQMLKTHGYQRGIQQESASCQQHLQSISALYSTLSGVTLALADSVDRRVMLQSVCDVCVQESSFNIAWVGMLDGGELQMTALAHQGWSTPGEEMFSFVRLDAGHEANPAVRAVRSRALQVSNDVRNDPGLNGWRDGLGGLDEGSLLVAPLLARQQVIGVLALHSRRCGFFDQTRLALFDVMAREIGRALERHEALERSQRIETELDFLSRHDALTGLPNRNQMQDLIGRLLGARHGGSQVAVLAVAVEGFHDINARLGYDGGDMVLCEMARRLRDAIYPFGHVGRVGASRFMACTERVDRVQALVDAVLRQLPLPAEVMGVTVEARCSVGVAVSPAGPCDPATLLRRANLALNRAKEQGGGHCRHYDAALDEEIHRLHAMRSAFAMAVPRGELRLYFQPKINLQTNRIEGAEALVRWVRDGRFVLPGEFFPAIENSGLMRELDWWVLREAVRQASEWRSQGQSIPVSVNLSAATLKHDDFLPLLNALLESHPLPDGFLELEVLESVTQQEAEQITAKLERCRDLGLSIALDDFGTGASSLVHLQQLPFDTIKIDQRFVRLLLDMPGNEAIIRSMLSFAHYTGRKLVVEGVESRAIWQRLQEIGCHDGQGYGISPPLAAHELPGWVRDWNLCGMDVHNINPAYVS</sequence>
<dbReference type="SUPFAM" id="SSF46458">
    <property type="entry name" value="Globin-like"/>
    <property type="match status" value="1"/>
</dbReference>
<gene>
    <name evidence="5" type="ORF">BUE93_08165</name>
</gene>
<dbReference type="InterPro" id="IPR009050">
    <property type="entry name" value="Globin-like_sf"/>
</dbReference>
<dbReference type="CDD" id="cd01949">
    <property type="entry name" value="GGDEF"/>
    <property type="match status" value="1"/>
</dbReference>
<evidence type="ECO:0000313" key="5">
    <source>
        <dbReference type="EMBL" id="PRP71177.1"/>
    </source>
</evidence>
<dbReference type="SUPFAM" id="SSF55781">
    <property type="entry name" value="GAF domain-like"/>
    <property type="match status" value="1"/>
</dbReference>
<dbReference type="InterPro" id="IPR029787">
    <property type="entry name" value="Nucleotide_cyclase"/>
</dbReference>
<dbReference type="InterPro" id="IPR043128">
    <property type="entry name" value="Rev_trsase/Diguanyl_cyclase"/>
</dbReference>
<dbReference type="SMART" id="SM00052">
    <property type="entry name" value="EAL"/>
    <property type="match status" value="1"/>
</dbReference>
<dbReference type="InterPro" id="IPR000160">
    <property type="entry name" value="GGDEF_dom"/>
</dbReference>
<evidence type="ECO:0000259" key="3">
    <source>
        <dbReference type="PROSITE" id="PS50883"/>
    </source>
</evidence>
<dbReference type="NCBIfam" id="TIGR00254">
    <property type="entry name" value="GGDEF"/>
    <property type="match status" value="1"/>
</dbReference>
<comment type="caution">
    <text evidence="5">The sequence shown here is derived from an EMBL/GenBank/DDBJ whole genome shotgun (WGS) entry which is preliminary data.</text>
</comment>
<feature type="domain" description="GGDEF" evidence="4">
    <location>
        <begin position="402"/>
        <end position="532"/>
    </location>
</feature>
<dbReference type="Pfam" id="PF11563">
    <property type="entry name" value="Protoglobin"/>
    <property type="match status" value="1"/>
</dbReference>
<dbReference type="InterPro" id="IPR039379">
    <property type="entry name" value="Protoglobin_sensor_dom"/>
</dbReference>
<dbReference type="EMBL" id="MTBD01000017">
    <property type="protein sequence ID" value="PRP71177.1"/>
    <property type="molecule type" value="Genomic_DNA"/>
</dbReference>
<dbReference type="GO" id="GO:0019825">
    <property type="term" value="F:oxygen binding"/>
    <property type="evidence" value="ECO:0007669"/>
    <property type="project" value="InterPro"/>
</dbReference>
<dbReference type="GO" id="GO:0071111">
    <property type="term" value="F:cyclic-guanylate-specific phosphodiesterase activity"/>
    <property type="evidence" value="ECO:0007669"/>
    <property type="project" value="InterPro"/>
</dbReference>
<dbReference type="Proteomes" id="UP000239469">
    <property type="component" value="Unassembled WGS sequence"/>
</dbReference>
<dbReference type="InterPro" id="IPR044398">
    <property type="entry name" value="Globin-sensor_dom"/>
</dbReference>
<dbReference type="AlphaFoldDB" id="A0A1S1XDL7"/>
<evidence type="ECO:0000256" key="1">
    <source>
        <dbReference type="ARBA" id="ARBA00015125"/>
    </source>
</evidence>
<protein>
    <recommendedName>
        <fullName evidence="1">Diguanylate cyclase DosC</fullName>
    </recommendedName>
    <alternativeName>
        <fullName evidence="2">Direct oxygen-sensing cyclase</fullName>
    </alternativeName>
</protein>
<dbReference type="PROSITE" id="PS50883">
    <property type="entry name" value="EAL"/>
    <property type="match status" value="1"/>
</dbReference>
<dbReference type="SMART" id="SM00267">
    <property type="entry name" value="GGDEF"/>
    <property type="match status" value="1"/>
</dbReference>
<dbReference type="InterPro" id="IPR001633">
    <property type="entry name" value="EAL_dom"/>
</dbReference>
<dbReference type="Gene3D" id="3.20.20.450">
    <property type="entry name" value="EAL domain"/>
    <property type="match status" value="1"/>
</dbReference>
<dbReference type="GO" id="GO:0020037">
    <property type="term" value="F:heme binding"/>
    <property type="evidence" value="ECO:0007669"/>
    <property type="project" value="InterPro"/>
</dbReference>
<evidence type="ECO:0000256" key="2">
    <source>
        <dbReference type="ARBA" id="ARBA00029839"/>
    </source>
</evidence>
<dbReference type="CDD" id="cd01948">
    <property type="entry name" value="EAL"/>
    <property type="match status" value="1"/>
</dbReference>
<dbReference type="Gene3D" id="1.10.490.10">
    <property type="entry name" value="Globins"/>
    <property type="match status" value="1"/>
</dbReference>
<dbReference type="Pfam" id="PF00563">
    <property type="entry name" value="EAL"/>
    <property type="match status" value="1"/>
</dbReference>
<organism evidence="5 6">
    <name type="scientific">Chromobacterium amazonense</name>
    <dbReference type="NCBI Taxonomy" id="1382803"/>
    <lineage>
        <taxon>Bacteria</taxon>
        <taxon>Pseudomonadati</taxon>
        <taxon>Pseudomonadota</taxon>
        <taxon>Betaproteobacteria</taxon>
        <taxon>Neisseriales</taxon>
        <taxon>Chromobacteriaceae</taxon>
        <taxon>Chromobacterium</taxon>
    </lineage>
</organism>
<dbReference type="PROSITE" id="PS50887">
    <property type="entry name" value="GGDEF"/>
    <property type="match status" value="1"/>
</dbReference>
<dbReference type="InterPro" id="IPR012292">
    <property type="entry name" value="Globin/Proto"/>
</dbReference>
<dbReference type="InterPro" id="IPR003018">
    <property type="entry name" value="GAF"/>
</dbReference>
<name>A0A1S1XDL7_9NEIS</name>
<dbReference type="Gene3D" id="3.30.450.40">
    <property type="match status" value="1"/>
</dbReference>
<proteinExistence type="predicted"/>
<dbReference type="Pfam" id="PF00990">
    <property type="entry name" value="GGDEF"/>
    <property type="match status" value="1"/>
</dbReference>
<evidence type="ECO:0000313" key="6">
    <source>
        <dbReference type="Proteomes" id="UP000239469"/>
    </source>
</evidence>
<dbReference type="SMART" id="SM00065">
    <property type="entry name" value="GAF"/>
    <property type="match status" value="1"/>
</dbReference>